<dbReference type="InterPro" id="IPR003680">
    <property type="entry name" value="Flavodoxin_fold"/>
</dbReference>
<feature type="binding site" evidence="6">
    <location>
        <begin position="17"/>
        <end position="19"/>
    </location>
    <ligand>
        <name>FMN</name>
        <dbReference type="ChEBI" id="CHEBI:58210"/>
    </ligand>
</feature>
<proteinExistence type="inferred from homology"/>
<dbReference type="Gene3D" id="3.40.50.360">
    <property type="match status" value="1"/>
</dbReference>
<dbReference type="PANTHER" id="PTHR43741">
    <property type="entry name" value="FMN-DEPENDENT NADH-AZOREDUCTASE 1"/>
    <property type="match status" value="1"/>
</dbReference>
<evidence type="ECO:0000256" key="1">
    <source>
        <dbReference type="ARBA" id="ARBA00022630"/>
    </source>
</evidence>
<evidence type="ECO:0000313" key="8">
    <source>
        <dbReference type="EMBL" id="MBB6673358.1"/>
    </source>
</evidence>
<dbReference type="Pfam" id="PF02525">
    <property type="entry name" value="Flavodoxin_2"/>
    <property type="match status" value="1"/>
</dbReference>
<accession>A0A7X0VHD0</accession>
<sequence>MAKVLYISANPGNEKTSFSLAVGRRFLDAYKAINPEDEVVELDLYKMSIPLIDSDIVSGWEALQSGVPFPSLNDASRQKIAALNELTAQFVGADKYIFVSPMWNLSLPPMMKAYIDTAVVAGKTYQYTPEGPVGLLGGKKGIHINARGRVYDGDLARLEFGDSYLRTIMRFIGVEMLDSVVVQGTALAPDQAEEIKRQAFRLSEDAAKRLASA</sequence>
<gene>
    <name evidence="6" type="primary">azoR</name>
    <name evidence="8" type="ORF">H7C19_22015</name>
</gene>
<comment type="subunit">
    <text evidence="6">Homodimer.</text>
</comment>
<dbReference type="PANTHER" id="PTHR43741:SF7">
    <property type="entry name" value="FMN-DEPENDENT NADH:QUINONE OXIDOREDUCTASE"/>
    <property type="match status" value="1"/>
</dbReference>
<keyword evidence="9" id="KW-1185">Reference proteome</keyword>
<dbReference type="EMBL" id="JACJVP010000037">
    <property type="protein sequence ID" value="MBB6673358.1"/>
    <property type="molecule type" value="Genomic_DNA"/>
</dbReference>
<keyword evidence="1 6" id="KW-0285">Flavoprotein</keyword>
<comment type="similarity">
    <text evidence="6">Belongs to the azoreductase type 1 family.</text>
</comment>
<evidence type="ECO:0000256" key="3">
    <source>
        <dbReference type="ARBA" id="ARBA00023002"/>
    </source>
</evidence>
<dbReference type="RefSeq" id="WP_185671223.1">
    <property type="nucleotide sequence ID" value="NZ_JACJVP010000037.1"/>
</dbReference>
<feature type="domain" description="Flavodoxin-like fold" evidence="7">
    <location>
        <begin position="3"/>
        <end position="199"/>
    </location>
</feature>
<feature type="binding site" evidence="6">
    <location>
        <begin position="102"/>
        <end position="105"/>
    </location>
    <ligand>
        <name>FMN</name>
        <dbReference type="ChEBI" id="CHEBI:58210"/>
    </ligand>
</feature>
<comment type="catalytic activity">
    <reaction evidence="6">
        <text>2 a quinone + NADH + H(+) = 2 a 1,4-benzosemiquinone + NAD(+)</text>
        <dbReference type="Rhea" id="RHEA:65952"/>
        <dbReference type="ChEBI" id="CHEBI:15378"/>
        <dbReference type="ChEBI" id="CHEBI:57540"/>
        <dbReference type="ChEBI" id="CHEBI:57945"/>
        <dbReference type="ChEBI" id="CHEBI:132124"/>
        <dbReference type="ChEBI" id="CHEBI:134225"/>
    </reaction>
</comment>
<name>A0A7X0VHD0_9BACL</name>
<evidence type="ECO:0000259" key="7">
    <source>
        <dbReference type="Pfam" id="PF02525"/>
    </source>
</evidence>
<dbReference type="GO" id="GO:0009055">
    <property type="term" value="F:electron transfer activity"/>
    <property type="evidence" value="ECO:0007669"/>
    <property type="project" value="UniProtKB-UniRule"/>
</dbReference>
<dbReference type="InterPro" id="IPR050104">
    <property type="entry name" value="FMN-dep_NADH:Q_OxRdtase_AzoR1"/>
</dbReference>
<keyword evidence="4 6" id="KW-0520">NAD</keyword>
<evidence type="ECO:0000256" key="4">
    <source>
        <dbReference type="ARBA" id="ARBA00023027"/>
    </source>
</evidence>
<dbReference type="EC" id="1.7.1.17" evidence="6"/>
<keyword evidence="3 6" id="KW-0560">Oxidoreductase</keyword>
<protein>
    <recommendedName>
        <fullName evidence="6">FMN dependent NADH:quinone oxidoreductase</fullName>
        <ecNumber evidence="6">1.6.5.-</ecNumber>
    </recommendedName>
    <alternativeName>
        <fullName evidence="6">Azo-dye reductase</fullName>
    </alternativeName>
    <alternativeName>
        <fullName evidence="6">FMN-dependent NADH-azo compound oxidoreductase</fullName>
    </alternativeName>
    <alternativeName>
        <fullName evidence="6">FMN-dependent NADH-azoreductase</fullName>
        <ecNumber evidence="6">1.7.1.17</ecNumber>
    </alternativeName>
</protein>
<reference evidence="8 9" key="1">
    <citation type="submission" date="2020-08" db="EMBL/GenBank/DDBJ databases">
        <title>Cohnella phylogeny.</title>
        <authorList>
            <person name="Dunlap C."/>
        </authorList>
    </citation>
    <scope>NUCLEOTIDE SEQUENCE [LARGE SCALE GENOMIC DNA]</scope>
    <source>
        <strain evidence="8 9">DSM 28246</strain>
    </source>
</reference>
<evidence type="ECO:0000313" key="9">
    <source>
        <dbReference type="Proteomes" id="UP000547209"/>
    </source>
</evidence>
<comment type="caution">
    <text evidence="8">The sequence shown here is derived from an EMBL/GenBank/DDBJ whole genome shotgun (WGS) entry which is preliminary data.</text>
</comment>
<comment type="function">
    <text evidence="6">Quinone reductase that provides resistance to thiol-specific stress caused by electrophilic quinones.</text>
</comment>
<organism evidence="8 9">
    <name type="scientific">Cohnella nanjingensis</name>
    <dbReference type="NCBI Taxonomy" id="1387779"/>
    <lineage>
        <taxon>Bacteria</taxon>
        <taxon>Bacillati</taxon>
        <taxon>Bacillota</taxon>
        <taxon>Bacilli</taxon>
        <taxon>Bacillales</taxon>
        <taxon>Paenibacillaceae</taxon>
        <taxon>Cohnella</taxon>
    </lineage>
</organism>
<dbReference type="GO" id="GO:0016655">
    <property type="term" value="F:oxidoreductase activity, acting on NAD(P)H, quinone or similar compound as acceptor"/>
    <property type="evidence" value="ECO:0007669"/>
    <property type="project" value="InterPro"/>
</dbReference>
<dbReference type="SUPFAM" id="SSF52218">
    <property type="entry name" value="Flavoproteins"/>
    <property type="match status" value="1"/>
</dbReference>
<evidence type="ECO:0000256" key="2">
    <source>
        <dbReference type="ARBA" id="ARBA00022643"/>
    </source>
</evidence>
<dbReference type="GO" id="GO:0016652">
    <property type="term" value="F:oxidoreductase activity, acting on NAD(P)H as acceptor"/>
    <property type="evidence" value="ECO:0007669"/>
    <property type="project" value="UniProtKB-UniRule"/>
</dbReference>
<dbReference type="InterPro" id="IPR029039">
    <property type="entry name" value="Flavoprotein-like_sf"/>
</dbReference>
<evidence type="ECO:0000256" key="6">
    <source>
        <dbReference type="HAMAP-Rule" id="MF_01216"/>
    </source>
</evidence>
<comment type="function">
    <text evidence="6">Also exhibits azoreductase activity. Catalyzes the reductive cleavage of the azo bond in aromatic azo compounds to the corresponding amines.</text>
</comment>
<dbReference type="GO" id="GO:0010181">
    <property type="term" value="F:FMN binding"/>
    <property type="evidence" value="ECO:0007669"/>
    <property type="project" value="UniProtKB-UniRule"/>
</dbReference>
<dbReference type="HAMAP" id="MF_01216">
    <property type="entry name" value="Azoreductase_type1"/>
    <property type="match status" value="1"/>
</dbReference>
<evidence type="ECO:0000256" key="5">
    <source>
        <dbReference type="ARBA" id="ARBA00048542"/>
    </source>
</evidence>
<dbReference type="Proteomes" id="UP000547209">
    <property type="component" value="Unassembled WGS sequence"/>
</dbReference>
<dbReference type="AlphaFoldDB" id="A0A7X0VHD0"/>
<comment type="catalytic activity">
    <reaction evidence="5">
        <text>N,N-dimethyl-1,4-phenylenediamine + anthranilate + 2 NAD(+) = 2-(4-dimethylaminophenyl)diazenylbenzoate + 2 NADH + 2 H(+)</text>
        <dbReference type="Rhea" id="RHEA:55872"/>
        <dbReference type="ChEBI" id="CHEBI:15378"/>
        <dbReference type="ChEBI" id="CHEBI:15783"/>
        <dbReference type="ChEBI" id="CHEBI:16567"/>
        <dbReference type="ChEBI" id="CHEBI:57540"/>
        <dbReference type="ChEBI" id="CHEBI:57945"/>
        <dbReference type="ChEBI" id="CHEBI:71579"/>
        <dbReference type="EC" id="1.7.1.17"/>
    </reaction>
    <physiologicalReaction direction="right-to-left" evidence="5">
        <dbReference type="Rhea" id="RHEA:55874"/>
    </physiologicalReaction>
</comment>
<dbReference type="InterPro" id="IPR023048">
    <property type="entry name" value="NADH:quinone_OxRdtase_FMN_depd"/>
</dbReference>
<dbReference type="EC" id="1.6.5.-" evidence="6"/>
<comment type="cofactor">
    <cofactor evidence="6">
        <name>FMN</name>
        <dbReference type="ChEBI" id="CHEBI:58210"/>
    </cofactor>
    <text evidence="6">Binds 1 FMN per subunit.</text>
</comment>
<keyword evidence="2 6" id="KW-0288">FMN</keyword>
<comment type="caution">
    <text evidence="6">Lacks conserved residue(s) required for the propagation of feature annotation.</text>
</comment>